<evidence type="ECO:0000259" key="2">
    <source>
        <dbReference type="Pfam" id="PF18313"/>
    </source>
</evidence>
<dbReference type="Pfam" id="PF18313">
    <property type="entry name" value="TLP1_add_C"/>
    <property type="match status" value="1"/>
</dbReference>
<dbReference type="Gene3D" id="3.40.47.10">
    <property type="match status" value="1"/>
</dbReference>
<name>A0A812NS44_SYMPI</name>
<keyword evidence="4" id="KW-1185">Reference proteome</keyword>
<comment type="caution">
    <text evidence="3">The sequence shown here is derived from an EMBL/GenBank/DDBJ whole genome shotgun (WGS) entry which is preliminary data.</text>
</comment>
<evidence type="ECO:0000313" key="3">
    <source>
        <dbReference type="EMBL" id="CAE7318384.1"/>
    </source>
</evidence>
<dbReference type="SUPFAM" id="SSF53901">
    <property type="entry name" value="Thiolase-like"/>
    <property type="match status" value="2"/>
</dbReference>
<evidence type="ECO:0000313" key="4">
    <source>
        <dbReference type="Proteomes" id="UP000649617"/>
    </source>
</evidence>
<gene>
    <name evidence="3" type="ORF">SPIL2461_LOCUS7327</name>
</gene>
<evidence type="ECO:0000256" key="1">
    <source>
        <dbReference type="SAM" id="MobiDB-lite"/>
    </source>
</evidence>
<feature type="domain" description="Thiolase-like protein type 1 additional C-terminal" evidence="2">
    <location>
        <begin position="441"/>
        <end position="487"/>
    </location>
</feature>
<sequence length="498" mass="55013">MRSDEFEPRTVSQALEDAQLKGTDIDCVATLEFWHEILVPPKTPKHYPNPPKSVAVRIGATDAIEKNQLYAHPMGGNGPQELINIMGEKISTGEIRSAVICGAEGLAASRKGLAAGMSLPGVAEMRRKLSSREKSQTPTTGKELPWGDDPGGEPRRLRPVESMLAYTTMRMIQHGLADPTVFYALIEQAYRKELYPHVPREQYQRELARLMSEFSQIAAADPDHAWDAKARSVEEISTAGPSNRYVSFPYTRMMNSFIDVDQSAAVILMSLGEARRRGVPEEKFVYLHAHADAHEEPYRGLERPSFTVSPALRAIRWRLEETLGEPLSSIKHCELYSCFPVAVRHASLQLGVPFVHASDVCKTGGMQFHGGPGNNFSTHSIALMVDILRKDPGSKGLVTSNGGIFSKHSAGVYSTEPCNWMPRRAEEDQERAKKLCEALCPAVKLNDAPSGEATVDLWTVVFDSRNSPQRAVIIGTLNATQERFIGTRASFARFVKAL</sequence>
<organism evidence="3 4">
    <name type="scientific">Symbiodinium pilosum</name>
    <name type="common">Dinoflagellate</name>
    <dbReference type="NCBI Taxonomy" id="2952"/>
    <lineage>
        <taxon>Eukaryota</taxon>
        <taxon>Sar</taxon>
        <taxon>Alveolata</taxon>
        <taxon>Dinophyceae</taxon>
        <taxon>Suessiales</taxon>
        <taxon>Symbiodiniaceae</taxon>
        <taxon>Symbiodinium</taxon>
    </lineage>
</organism>
<accession>A0A812NS44</accession>
<reference evidence="3" key="1">
    <citation type="submission" date="2021-02" db="EMBL/GenBank/DDBJ databases">
        <authorList>
            <person name="Dougan E. K."/>
            <person name="Rhodes N."/>
            <person name="Thang M."/>
            <person name="Chan C."/>
        </authorList>
    </citation>
    <scope>NUCLEOTIDE SEQUENCE</scope>
</reference>
<dbReference type="OrthoDB" id="435240at2759"/>
<proteinExistence type="predicted"/>
<dbReference type="AlphaFoldDB" id="A0A812NS44"/>
<dbReference type="EMBL" id="CAJNIZ010011359">
    <property type="protein sequence ID" value="CAE7318384.1"/>
    <property type="molecule type" value="Genomic_DNA"/>
</dbReference>
<feature type="region of interest" description="Disordered" evidence="1">
    <location>
        <begin position="126"/>
        <end position="156"/>
    </location>
</feature>
<protein>
    <recommendedName>
        <fullName evidence="2">Thiolase-like protein type 1 additional C-terminal domain-containing protein</fullName>
    </recommendedName>
</protein>
<dbReference type="GO" id="GO:0016746">
    <property type="term" value="F:acyltransferase activity"/>
    <property type="evidence" value="ECO:0007669"/>
    <property type="project" value="InterPro"/>
</dbReference>
<dbReference type="InterPro" id="IPR016039">
    <property type="entry name" value="Thiolase-like"/>
</dbReference>
<dbReference type="InterPro" id="IPR040771">
    <property type="entry name" value="TLP1_add_C"/>
</dbReference>
<dbReference type="Proteomes" id="UP000649617">
    <property type="component" value="Unassembled WGS sequence"/>
</dbReference>
<feature type="compositionally biased region" description="Basic and acidic residues" evidence="1">
    <location>
        <begin position="126"/>
        <end position="135"/>
    </location>
</feature>
<dbReference type="Gene3D" id="2.40.50.840">
    <property type="match status" value="1"/>
</dbReference>